<evidence type="ECO:0008006" key="4">
    <source>
        <dbReference type="Google" id="ProtNLM"/>
    </source>
</evidence>
<accession>A0ABQ9XZB3</accession>
<feature type="compositionally biased region" description="Basic and acidic residues" evidence="1">
    <location>
        <begin position="31"/>
        <end position="41"/>
    </location>
</feature>
<organism evidence="2 3">
    <name type="scientific">Blattamonas nauphoetae</name>
    <dbReference type="NCBI Taxonomy" id="2049346"/>
    <lineage>
        <taxon>Eukaryota</taxon>
        <taxon>Metamonada</taxon>
        <taxon>Preaxostyla</taxon>
        <taxon>Oxymonadida</taxon>
        <taxon>Blattamonas</taxon>
    </lineage>
</organism>
<gene>
    <name evidence="2" type="ORF">BLNAU_8270</name>
</gene>
<dbReference type="InterPro" id="IPR027417">
    <property type="entry name" value="P-loop_NTPase"/>
</dbReference>
<dbReference type="Proteomes" id="UP001281761">
    <property type="component" value="Unassembled WGS sequence"/>
</dbReference>
<evidence type="ECO:0000313" key="3">
    <source>
        <dbReference type="Proteomes" id="UP001281761"/>
    </source>
</evidence>
<evidence type="ECO:0000313" key="2">
    <source>
        <dbReference type="EMBL" id="KAK2956816.1"/>
    </source>
</evidence>
<feature type="region of interest" description="Disordered" evidence="1">
    <location>
        <begin position="1"/>
        <end position="20"/>
    </location>
</feature>
<feature type="compositionally biased region" description="Low complexity" evidence="1">
    <location>
        <begin position="78"/>
        <end position="92"/>
    </location>
</feature>
<name>A0ABQ9XZB3_9EUKA</name>
<feature type="compositionally biased region" description="Basic residues" evidence="1">
    <location>
        <begin position="199"/>
        <end position="215"/>
    </location>
</feature>
<sequence length="303" mass="33437">MEGRNGVTLQGSLIHSKRRKLLKQLTQAEETNLKKEDEPRKNKAKLAAAREIQTKPHSKFGGEAHDGTTPEDKPQSNEMQETEVSQQETQSQKSHSQIFQPSVNTNETRIQPSRHRSTAPSRTPTAFSSPMTGAETEQSKKEAEKRKKEARQAAAKREKSTAVPPDQANTEMTQVPQPTPSPPPRRQCSGRPNALARTQTKRISNRPRTSCRRRGTSTAMSGKDVPALSDVSISIPKGSLTMIVESVGCGKSSLGSAIEGDIEKMAGIIRIDGKFTFCPPTLWINNNVRGNFAFNAEFEEENY</sequence>
<feature type="compositionally biased region" description="Polar residues" evidence="1">
    <location>
        <begin position="118"/>
        <end position="131"/>
    </location>
</feature>
<protein>
    <recommendedName>
        <fullName evidence="4">ABC transporter domain-containing protein</fullName>
    </recommendedName>
</protein>
<comment type="caution">
    <text evidence="2">The sequence shown here is derived from an EMBL/GenBank/DDBJ whole genome shotgun (WGS) entry which is preliminary data.</text>
</comment>
<feature type="compositionally biased region" description="Basic and acidic residues" evidence="1">
    <location>
        <begin position="137"/>
        <end position="160"/>
    </location>
</feature>
<dbReference type="EMBL" id="JARBJD010000052">
    <property type="protein sequence ID" value="KAK2956816.1"/>
    <property type="molecule type" value="Genomic_DNA"/>
</dbReference>
<evidence type="ECO:0000256" key="1">
    <source>
        <dbReference type="SAM" id="MobiDB-lite"/>
    </source>
</evidence>
<proteinExistence type="predicted"/>
<feature type="region of interest" description="Disordered" evidence="1">
    <location>
        <begin position="25"/>
        <end position="223"/>
    </location>
</feature>
<keyword evidence="3" id="KW-1185">Reference proteome</keyword>
<feature type="compositionally biased region" description="Basic and acidic residues" evidence="1">
    <location>
        <begin position="60"/>
        <end position="75"/>
    </location>
</feature>
<dbReference type="Gene3D" id="3.40.50.300">
    <property type="entry name" value="P-loop containing nucleotide triphosphate hydrolases"/>
    <property type="match status" value="1"/>
</dbReference>
<feature type="compositionally biased region" description="Polar residues" evidence="1">
    <location>
        <begin position="93"/>
        <end position="111"/>
    </location>
</feature>
<dbReference type="SUPFAM" id="SSF52540">
    <property type="entry name" value="P-loop containing nucleoside triphosphate hydrolases"/>
    <property type="match status" value="1"/>
</dbReference>
<reference evidence="2 3" key="1">
    <citation type="journal article" date="2022" name="bioRxiv">
        <title>Genomics of Preaxostyla Flagellates Illuminates Evolutionary Transitions and the Path Towards Mitochondrial Loss.</title>
        <authorList>
            <person name="Novak L.V.F."/>
            <person name="Treitli S.C."/>
            <person name="Pyrih J."/>
            <person name="Halakuc P."/>
            <person name="Pipaliya S.V."/>
            <person name="Vacek V."/>
            <person name="Brzon O."/>
            <person name="Soukal P."/>
            <person name="Eme L."/>
            <person name="Dacks J.B."/>
            <person name="Karnkowska A."/>
            <person name="Elias M."/>
            <person name="Hampl V."/>
        </authorList>
    </citation>
    <scope>NUCLEOTIDE SEQUENCE [LARGE SCALE GENOMIC DNA]</scope>
    <source>
        <strain evidence="2">NAU3</strain>
        <tissue evidence="2">Gut</tissue>
    </source>
</reference>